<evidence type="ECO:0000313" key="6">
    <source>
        <dbReference type="Proteomes" id="UP000595198"/>
    </source>
</evidence>
<dbReference type="InterPro" id="IPR027788">
    <property type="entry name" value="Alpha/beta-hydrolase_N_dom"/>
</dbReference>
<gene>
    <name evidence="3" type="ORF">I6G95_02165</name>
    <name evidence="4" type="ORF">I6H48_02765</name>
</gene>
<evidence type="ECO:0000313" key="3">
    <source>
        <dbReference type="EMBL" id="QPR31296.1"/>
    </source>
</evidence>
<dbReference type="EMBL" id="CP066023">
    <property type="protein sequence ID" value="QQB83175.1"/>
    <property type="molecule type" value="Genomic_DNA"/>
</dbReference>
<dbReference type="Proteomes" id="UP000594774">
    <property type="component" value="Chromosome"/>
</dbReference>
<dbReference type="InterPro" id="IPR029058">
    <property type="entry name" value="AB_hydrolase_fold"/>
</dbReference>
<evidence type="ECO:0000259" key="1">
    <source>
        <dbReference type="Pfam" id="PF10081"/>
    </source>
</evidence>
<feature type="domain" description="Alpha/beta-hydrolase catalytic" evidence="1">
    <location>
        <begin position="348"/>
        <end position="629"/>
    </location>
</feature>
<accession>A0AB37GCZ3</accession>
<feature type="domain" description="Alpha/beta-hydrolase N-terminal" evidence="2">
    <location>
        <begin position="111"/>
        <end position="328"/>
    </location>
</feature>
<dbReference type="InterPro" id="IPR027787">
    <property type="entry name" value="Alpha/beta-hydrolase_catalytic"/>
</dbReference>
<evidence type="ECO:0000313" key="5">
    <source>
        <dbReference type="Proteomes" id="UP000594774"/>
    </source>
</evidence>
<sequence>MMGVMGFLRRAFTSIAPSIASTGNTPVAQPIETTRTVRAARAARTGITGVAGTAGMAKALGAVGTGSLMATKVFRERLLGTGPGTIRSALRAGIPSNPGLIGAEIASWAAFSPSLMPRTRIATVTVTFLAQLAGHVTGVAIGYGYNTTMRRLASTPLSRFAPAPRHERALAVTWHVATTATTAALWLRSISQQREIGRLVGKDEQESARSQFASTMIASGLYLTTRGLSALANRGYDLLRDNLRPWLPRGLAPVLSGAIVGGAVAASIDRLLIRRTLESIAKKSRYLNTLVVPGRMQPWEPERSGSPWSLEPWYALGAEGRVFVAEGPRARDLAVVTGKPLSELQEPIRIYAGKVPGRSLREQAELIIREMHRTGAFRRDHLVVFTTTGTGWVPPWSAQAAEFLTLGNCATVALQYSDLPSPVAWLTDHETPIAAGHTLIHRVLQEVDKMPENDRPKVYVAGESLGGFGGLGAFENSADMLARVDGAVWTGAPQFSAMWKELTHRRTKGSPEIAPVIDKGRNIRFATRPDELYHSFYGTKFGPWEFPRVAFLQHASDPIVWWDYPLAWRRPDWLAERVGRDVLPSMRWHPFVTFWQVLIDGLASVTVPGGHGHRYEEEMLPTWASILDIPLDDDLGGAAGMRFKRVSKWIRRTQPPRS</sequence>
<organism evidence="3 5">
    <name type="scientific">Corynebacterium amycolatum</name>
    <dbReference type="NCBI Taxonomy" id="43765"/>
    <lineage>
        <taxon>Bacteria</taxon>
        <taxon>Bacillati</taxon>
        <taxon>Actinomycetota</taxon>
        <taxon>Actinomycetes</taxon>
        <taxon>Mycobacteriales</taxon>
        <taxon>Corynebacteriaceae</taxon>
        <taxon>Corynebacterium</taxon>
    </lineage>
</organism>
<dbReference type="Proteomes" id="UP000595198">
    <property type="component" value="Chromosome"/>
</dbReference>
<dbReference type="AlphaFoldDB" id="A0AB37GCZ3"/>
<dbReference type="Pfam" id="PF10081">
    <property type="entry name" value="Abhydrolase_9"/>
    <property type="match status" value="1"/>
</dbReference>
<dbReference type="EMBL" id="CP065628">
    <property type="protein sequence ID" value="QPR31296.1"/>
    <property type="molecule type" value="Genomic_DNA"/>
</dbReference>
<reference evidence="5 6" key="1">
    <citation type="submission" date="2020-12" db="EMBL/GenBank/DDBJ databases">
        <title>FDA dAtabase for Regulatory Grade micrObial Sequences (FDA-ARGOS): Supporting development and validation of Infectious Disease Dx tests.</title>
        <authorList>
            <person name="Sproer C."/>
            <person name="Gronow S."/>
            <person name="Severitt S."/>
            <person name="Schroder I."/>
            <person name="Tallon L."/>
            <person name="Sadzewicz L."/>
            <person name="Zhao X."/>
            <person name="Boylan J."/>
            <person name="Ott S."/>
            <person name="Bowen H."/>
            <person name="Vavikolanu K."/>
            <person name="Mehta A."/>
            <person name="Aluvathingal J."/>
            <person name="Nadendla S."/>
            <person name="Lowell S."/>
            <person name="Myers T."/>
            <person name="Yan Y."/>
            <person name="Sichtig H."/>
        </authorList>
    </citation>
    <scope>NUCLEOTIDE SEQUENCE [LARGE SCALE GENOMIC DNA]</scope>
    <source>
        <strain evidence="3 5">FDAARGOS_938</strain>
        <strain evidence="4 6">FDAARGOS_991</strain>
    </source>
</reference>
<protein>
    <submittedName>
        <fullName evidence="3">Alpha/beta-hydrolase family protein</fullName>
    </submittedName>
</protein>
<dbReference type="RefSeq" id="WP_197915032.1">
    <property type="nucleotide sequence ID" value="NZ_CP065628.1"/>
</dbReference>
<evidence type="ECO:0000259" key="2">
    <source>
        <dbReference type="Pfam" id="PF15420"/>
    </source>
</evidence>
<proteinExistence type="predicted"/>
<dbReference type="SUPFAM" id="SSF53474">
    <property type="entry name" value="alpha/beta-Hydrolases"/>
    <property type="match status" value="1"/>
</dbReference>
<evidence type="ECO:0000313" key="4">
    <source>
        <dbReference type="EMBL" id="QQB83175.1"/>
    </source>
</evidence>
<keyword evidence="6" id="KW-1185">Reference proteome</keyword>
<name>A0AB37GCZ3_CORAY</name>
<dbReference type="Pfam" id="PF15420">
    <property type="entry name" value="Abhydrolase_9_N"/>
    <property type="match status" value="1"/>
</dbReference>